<comment type="cofactor">
    <cofactor evidence="10">
        <name>FAD</name>
        <dbReference type="ChEBI" id="CHEBI:57692"/>
    </cofactor>
</comment>
<feature type="domain" description="FAD dependent oxidoreductase" evidence="11">
    <location>
        <begin position="249"/>
        <end position="543"/>
    </location>
</feature>
<evidence type="ECO:0000256" key="2">
    <source>
        <dbReference type="ARBA" id="ARBA00022603"/>
    </source>
</evidence>
<proteinExistence type="inferred from homology"/>
<evidence type="ECO:0000313" key="13">
    <source>
        <dbReference type="EMBL" id="GGZ42931.1"/>
    </source>
</evidence>
<dbReference type="GO" id="GO:0016645">
    <property type="term" value="F:oxidoreductase activity, acting on the CH-NH group of donors"/>
    <property type="evidence" value="ECO:0007669"/>
    <property type="project" value="InterPro"/>
</dbReference>
<evidence type="ECO:0000256" key="3">
    <source>
        <dbReference type="ARBA" id="ARBA00022630"/>
    </source>
</evidence>
<accession>A0A918QDP1</accession>
<keyword evidence="2 10" id="KW-0489">Methyltransferase</keyword>
<evidence type="ECO:0000256" key="1">
    <source>
        <dbReference type="ARBA" id="ARBA00022490"/>
    </source>
</evidence>
<comment type="subcellular location">
    <subcellularLocation>
        <location evidence="10">Cytoplasm</location>
    </subcellularLocation>
</comment>
<dbReference type="InterPro" id="IPR006076">
    <property type="entry name" value="FAD-dep_OxRdtase"/>
</dbReference>
<evidence type="ECO:0000256" key="6">
    <source>
        <dbReference type="ARBA" id="ARBA00022694"/>
    </source>
</evidence>
<dbReference type="InterPro" id="IPR029063">
    <property type="entry name" value="SAM-dependent_MTases_sf"/>
</dbReference>
<keyword evidence="5 10" id="KW-0949">S-adenosyl-L-methionine</keyword>
<feature type="domain" description="MnmC-like methyltransferase" evidence="12">
    <location>
        <begin position="114"/>
        <end position="235"/>
    </location>
</feature>
<feature type="region of interest" description="tRNA (mnm(5)s(2)U34)-methyltransferase" evidence="10">
    <location>
        <begin position="1"/>
        <end position="237"/>
    </location>
</feature>
<dbReference type="InterPro" id="IPR047785">
    <property type="entry name" value="tRNA_MNMC2"/>
</dbReference>
<evidence type="ECO:0000256" key="10">
    <source>
        <dbReference type="HAMAP-Rule" id="MF_01102"/>
    </source>
</evidence>
<dbReference type="GO" id="GO:0050660">
    <property type="term" value="F:flavin adenine dinucleotide binding"/>
    <property type="evidence" value="ECO:0007669"/>
    <property type="project" value="UniProtKB-UniRule"/>
</dbReference>
<dbReference type="InterPro" id="IPR036188">
    <property type="entry name" value="FAD/NAD-bd_sf"/>
</dbReference>
<protein>
    <recommendedName>
        <fullName evidence="10">tRNA 5-methylaminomethyl-2-thiouridine biosynthesis bifunctional protein MnmC</fullName>
        <shortName evidence="10">tRNA mnm(5)s(2)U biosynthesis bifunctional protein</shortName>
    </recommendedName>
    <domain>
        <recommendedName>
            <fullName evidence="10">tRNA (mnm(5)s(2)U34)-methyltransferase</fullName>
            <ecNumber evidence="10">2.1.1.61</ecNumber>
        </recommendedName>
    </domain>
    <domain>
        <recommendedName>
            <fullName evidence="10">FAD-dependent cmnm(5)s(2)U34 oxidoreductase</fullName>
            <ecNumber evidence="10">1.5.-.-</ecNumber>
        </recommendedName>
    </domain>
</protein>
<evidence type="ECO:0000256" key="7">
    <source>
        <dbReference type="ARBA" id="ARBA00022827"/>
    </source>
</evidence>
<name>A0A918QDP1_9CAUL</name>
<dbReference type="GO" id="GO:0005737">
    <property type="term" value="C:cytoplasm"/>
    <property type="evidence" value="ECO:0007669"/>
    <property type="project" value="UniProtKB-SubCell"/>
</dbReference>
<evidence type="ECO:0000256" key="9">
    <source>
        <dbReference type="ARBA" id="ARBA00023268"/>
    </source>
</evidence>
<evidence type="ECO:0000259" key="12">
    <source>
        <dbReference type="Pfam" id="PF05430"/>
    </source>
</evidence>
<comment type="similarity">
    <text evidence="10">In the N-terminal section; belongs to the methyltransferase superfamily. tRNA (mnm(5)s(2)U34)-methyltransferase family.</text>
</comment>
<keyword evidence="3 10" id="KW-0285">Flavoprotein</keyword>
<keyword evidence="6 10" id="KW-0819">tRNA processing</keyword>
<dbReference type="EMBL" id="BMZB01000006">
    <property type="protein sequence ID" value="GGZ42931.1"/>
    <property type="molecule type" value="Genomic_DNA"/>
</dbReference>
<keyword evidence="9 10" id="KW-0511">Multifunctional enzyme</keyword>
<evidence type="ECO:0000256" key="4">
    <source>
        <dbReference type="ARBA" id="ARBA00022679"/>
    </source>
</evidence>
<feature type="region of interest" description="FAD-dependent cmnm(5)s(2)U34 oxidoreductase" evidence="10">
    <location>
        <begin position="253"/>
        <end position="573"/>
    </location>
</feature>
<dbReference type="EC" id="2.1.1.61" evidence="10"/>
<dbReference type="GO" id="GO:0004808">
    <property type="term" value="F:tRNA (5-methylaminomethyl-2-thiouridylate)(34)-methyltransferase activity"/>
    <property type="evidence" value="ECO:0007669"/>
    <property type="project" value="UniProtKB-EC"/>
</dbReference>
<comment type="similarity">
    <text evidence="10">In the C-terminal section; belongs to the DAO family.</text>
</comment>
<dbReference type="NCBIfam" id="NF033855">
    <property type="entry name" value="tRNA_MNMC2"/>
    <property type="match status" value="1"/>
</dbReference>
<dbReference type="GO" id="GO:0032259">
    <property type="term" value="P:methylation"/>
    <property type="evidence" value="ECO:0007669"/>
    <property type="project" value="UniProtKB-KW"/>
</dbReference>
<reference evidence="13" key="1">
    <citation type="journal article" date="2014" name="Int. J. Syst. Evol. Microbiol.">
        <title>Complete genome sequence of Corynebacterium casei LMG S-19264T (=DSM 44701T), isolated from a smear-ripened cheese.</title>
        <authorList>
            <consortium name="US DOE Joint Genome Institute (JGI-PGF)"/>
            <person name="Walter F."/>
            <person name="Albersmeier A."/>
            <person name="Kalinowski J."/>
            <person name="Ruckert C."/>
        </authorList>
    </citation>
    <scope>NUCLEOTIDE SEQUENCE</scope>
    <source>
        <strain evidence="13">KCTC 32296</strain>
    </source>
</reference>
<reference evidence="13" key="2">
    <citation type="submission" date="2020-09" db="EMBL/GenBank/DDBJ databases">
        <authorList>
            <person name="Sun Q."/>
            <person name="Kim S."/>
        </authorList>
    </citation>
    <scope>NUCLEOTIDE SEQUENCE</scope>
    <source>
        <strain evidence="13">KCTC 32296</strain>
    </source>
</reference>
<evidence type="ECO:0000313" key="14">
    <source>
        <dbReference type="Proteomes" id="UP000662572"/>
    </source>
</evidence>
<dbReference type="PANTHER" id="PTHR13847">
    <property type="entry name" value="SARCOSINE DEHYDROGENASE-RELATED"/>
    <property type="match status" value="1"/>
</dbReference>
<dbReference type="AlphaFoldDB" id="A0A918QDP1"/>
<comment type="catalytic activity">
    <reaction evidence="10">
        <text>5-aminomethyl-2-thiouridine(34) in tRNA + S-adenosyl-L-methionine = 5-methylaminomethyl-2-thiouridine(34) in tRNA + S-adenosyl-L-homocysteine + H(+)</text>
        <dbReference type="Rhea" id="RHEA:19569"/>
        <dbReference type="Rhea" id="RHEA-COMP:10195"/>
        <dbReference type="Rhea" id="RHEA-COMP:10197"/>
        <dbReference type="ChEBI" id="CHEBI:15378"/>
        <dbReference type="ChEBI" id="CHEBI:57856"/>
        <dbReference type="ChEBI" id="CHEBI:59789"/>
        <dbReference type="ChEBI" id="CHEBI:74454"/>
        <dbReference type="ChEBI" id="CHEBI:74455"/>
        <dbReference type="EC" id="2.1.1.61"/>
    </reaction>
</comment>
<evidence type="ECO:0000256" key="8">
    <source>
        <dbReference type="ARBA" id="ARBA00023002"/>
    </source>
</evidence>
<keyword evidence="7 10" id="KW-0274">FAD</keyword>
<comment type="function">
    <text evidence="10">Catalyzes the last two steps in the biosynthesis of 5-methylaminomethyl-2-thiouridine (mnm(5)s(2)U) at the wobble position (U34) in tRNA. Catalyzes the FAD-dependent demodification of cmnm(5)s(2)U34 to nm(5)s(2)U34, followed by the transfer of a methyl group from S-adenosyl-L-methionine to nm(5)s(2)U34, to form mnm(5)s(2)U34.</text>
</comment>
<evidence type="ECO:0000259" key="11">
    <source>
        <dbReference type="Pfam" id="PF01266"/>
    </source>
</evidence>
<dbReference type="GO" id="GO:0002097">
    <property type="term" value="P:tRNA wobble base modification"/>
    <property type="evidence" value="ECO:0007669"/>
    <property type="project" value="UniProtKB-UniRule"/>
</dbReference>
<dbReference type="Pfam" id="PF01266">
    <property type="entry name" value="DAO"/>
    <property type="match status" value="1"/>
</dbReference>
<dbReference type="Gene3D" id="3.30.9.10">
    <property type="entry name" value="D-Amino Acid Oxidase, subunit A, domain 2"/>
    <property type="match status" value="1"/>
</dbReference>
<dbReference type="Gene3D" id="3.40.50.150">
    <property type="entry name" value="Vaccinia Virus protein VP39"/>
    <property type="match status" value="1"/>
</dbReference>
<dbReference type="InterPro" id="IPR008471">
    <property type="entry name" value="MnmC-like_methylTransf"/>
</dbReference>
<dbReference type="RefSeq" id="WP_189488492.1">
    <property type="nucleotide sequence ID" value="NZ_BMZB01000006.1"/>
</dbReference>
<dbReference type="PANTHER" id="PTHR13847:SF283">
    <property type="entry name" value="TRNA 5-METHYLAMINOMETHYL-2-THIOURIDINE BIOSYNTHESIS BIFUNCTIONAL PROTEIN MNMC"/>
    <property type="match status" value="1"/>
</dbReference>
<dbReference type="InterPro" id="IPR023032">
    <property type="entry name" value="tRNA_MAMT_biosynth_bifunc_MnmC"/>
</dbReference>
<gene>
    <name evidence="10 13" type="primary">mnmC</name>
    <name evidence="13" type="ORF">GCM10011273_32060</name>
</gene>
<keyword evidence="4 10" id="KW-0808">Transferase</keyword>
<organism evidence="13 14">
    <name type="scientific">Asticcacaulis endophyticus</name>
    <dbReference type="NCBI Taxonomy" id="1395890"/>
    <lineage>
        <taxon>Bacteria</taxon>
        <taxon>Pseudomonadati</taxon>
        <taxon>Pseudomonadota</taxon>
        <taxon>Alphaproteobacteria</taxon>
        <taxon>Caulobacterales</taxon>
        <taxon>Caulobacteraceae</taxon>
        <taxon>Asticcacaulis</taxon>
    </lineage>
</organism>
<keyword evidence="14" id="KW-1185">Reference proteome</keyword>
<evidence type="ECO:0000256" key="5">
    <source>
        <dbReference type="ARBA" id="ARBA00022691"/>
    </source>
</evidence>
<comment type="caution">
    <text evidence="13">The sequence shown here is derived from an EMBL/GenBank/DDBJ whole genome shotgun (WGS) entry which is preliminary data.</text>
</comment>
<keyword evidence="8 10" id="KW-0560">Oxidoreductase</keyword>
<dbReference type="Pfam" id="PF05430">
    <property type="entry name" value="Methyltransf_30"/>
    <property type="match status" value="1"/>
</dbReference>
<dbReference type="SUPFAM" id="SSF51971">
    <property type="entry name" value="Nucleotide-binding domain"/>
    <property type="match status" value="1"/>
</dbReference>
<dbReference type="HAMAP" id="MF_01102">
    <property type="entry name" value="MnmC"/>
    <property type="match status" value="1"/>
</dbReference>
<dbReference type="Proteomes" id="UP000662572">
    <property type="component" value="Unassembled WGS sequence"/>
</dbReference>
<dbReference type="Gene3D" id="3.50.50.60">
    <property type="entry name" value="FAD/NAD(P)-binding domain"/>
    <property type="match status" value="1"/>
</dbReference>
<sequence length="573" mass="61660">MPDARDLRVHDPQLYFAEDGNPRSERFGDIYYSLQDGLSETRAVFLSGCHMPDIWADRPAFTVAELGFGTGLNIAALLQMWAEHRPGNNHLHIFSIEAFLMTRDEAARALNAWPELAPFSEVILNQWPKSRHGFHIMEFPQWGARLTLALTDVREALTQWNGKADAWFLDGFSPALNPDMWAEDVLGLIGQRSKAGAQLATFTVAGAVRRGLTEAGFAVSKQPGFGKKRERLEAVFGGEAPPLPIKIPRILVMGAGIAGCSLSCALSSLGLDHDLCDPNGLGAQASGNRAALVTPRLDAGGGAVAQLYADAHAYATSLYRRLSPQAILGDGVLQRAQTERDRTRFAKVATQPCFAGDALQPHDDGLFMAEALAVEPLAVLSALIGGRMIHAAPPHDIDSYDHVFWAVGAGVWDQAFAADLDLRPVRGQVEVATAEAQILAQAWGGYAIPVPEGVLFGATHDREDRGADIRDTDRLKNIDTLSKALPELAAGIDPAHLISRASVRVTTRDHLPAVGTVSPGIHVLTGLGGRAFCLAPILAQDLVAQVFDLPSPLMASARHLVQIERVLTVKAPM</sequence>
<dbReference type="EC" id="1.5.-.-" evidence="10"/>
<keyword evidence="1 10" id="KW-0963">Cytoplasm</keyword>